<dbReference type="PROSITE" id="PS51257">
    <property type="entry name" value="PROKAR_LIPOPROTEIN"/>
    <property type="match status" value="1"/>
</dbReference>
<evidence type="ECO:0000313" key="2">
    <source>
        <dbReference type="EMBL" id="KYK56779.1"/>
    </source>
</evidence>
<dbReference type="RefSeq" id="XP_040656131.1">
    <property type="nucleotide sequence ID" value="XM_040801098.1"/>
</dbReference>
<reference evidence="2 3" key="1">
    <citation type="journal article" date="2016" name="Sci. Rep.">
        <title>Insights into Adaptations to a Near-Obligate Nematode Endoparasitic Lifestyle from the Finished Genome of Drechmeria coniospora.</title>
        <authorList>
            <person name="Zhang L."/>
            <person name="Zhou Z."/>
            <person name="Guo Q."/>
            <person name="Fokkens L."/>
            <person name="Miskei M."/>
            <person name="Pocsi I."/>
            <person name="Zhang W."/>
            <person name="Chen M."/>
            <person name="Wang L."/>
            <person name="Sun Y."/>
            <person name="Donzelli B.G."/>
            <person name="Gibson D.M."/>
            <person name="Nelson D.R."/>
            <person name="Luo J.G."/>
            <person name="Rep M."/>
            <person name="Liu H."/>
            <person name="Yang S."/>
            <person name="Wang J."/>
            <person name="Krasnoff S.B."/>
            <person name="Xu Y."/>
            <person name="Molnar I."/>
            <person name="Lin M."/>
        </authorList>
    </citation>
    <scope>NUCLEOTIDE SEQUENCE [LARGE SCALE GENOMIC DNA]</scope>
    <source>
        <strain evidence="2 3">ARSEF 6962</strain>
    </source>
</reference>
<name>A0A151GI79_DRECN</name>
<evidence type="ECO:0000256" key="1">
    <source>
        <dbReference type="SAM" id="MobiDB-lite"/>
    </source>
</evidence>
<keyword evidence="3" id="KW-1185">Reference proteome</keyword>
<dbReference type="GeneID" id="63716428"/>
<dbReference type="AlphaFoldDB" id="A0A151GI79"/>
<sequence length="135" mass="14367">MLARQQQARGRAAEELLVVGPGGTVTGCGTRLDESPAAEAEGVCCRMHGETGQKYRPLQRWPPGSSSLATTEQGVRSTAREVGSAGHPAHWDHRGTGCGPRRHSRQDTADTVSSDGAVIHGSPQRNDRPSRMTDV</sequence>
<feature type="compositionally biased region" description="Basic and acidic residues" evidence="1">
    <location>
        <begin position="125"/>
        <end position="135"/>
    </location>
</feature>
<comment type="caution">
    <text evidence="2">The sequence shown here is derived from an EMBL/GenBank/DDBJ whole genome shotgun (WGS) entry which is preliminary data.</text>
</comment>
<dbReference type="InParanoid" id="A0A151GI79"/>
<accession>A0A151GI79</accession>
<evidence type="ECO:0000313" key="3">
    <source>
        <dbReference type="Proteomes" id="UP000076580"/>
    </source>
</evidence>
<dbReference type="Proteomes" id="UP000076580">
    <property type="component" value="Chromosome 02"/>
</dbReference>
<proteinExistence type="predicted"/>
<organism evidence="2 3">
    <name type="scientific">Drechmeria coniospora</name>
    <name type="common">Nematophagous fungus</name>
    <name type="synonym">Meria coniospora</name>
    <dbReference type="NCBI Taxonomy" id="98403"/>
    <lineage>
        <taxon>Eukaryota</taxon>
        <taxon>Fungi</taxon>
        <taxon>Dikarya</taxon>
        <taxon>Ascomycota</taxon>
        <taxon>Pezizomycotina</taxon>
        <taxon>Sordariomycetes</taxon>
        <taxon>Hypocreomycetidae</taxon>
        <taxon>Hypocreales</taxon>
        <taxon>Ophiocordycipitaceae</taxon>
        <taxon>Drechmeria</taxon>
    </lineage>
</organism>
<feature type="region of interest" description="Disordered" evidence="1">
    <location>
        <begin position="54"/>
        <end position="135"/>
    </location>
</feature>
<dbReference type="EMBL" id="LAYC01000002">
    <property type="protein sequence ID" value="KYK56779.1"/>
    <property type="molecule type" value="Genomic_DNA"/>
</dbReference>
<protein>
    <submittedName>
        <fullName evidence="2">Uncharacterized protein</fullName>
    </submittedName>
</protein>
<feature type="compositionally biased region" description="Polar residues" evidence="1">
    <location>
        <begin position="64"/>
        <end position="76"/>
    </location>
</feature>
<gene>
    <name evidence="2" type="ORF">DCS_03785</name>
</gene>